<dbReference type="SUPFAM" id="SSF53850">
    <property type="entry name" value="Periplasmic binding protein-like II"/>
    <property type="match status" value="1"/>
</dbReference>
<evidence type="ECO:0000313" key="5">
    <source>
        <dbReference type="Ensembl" id="ENSEBUP00000002909.1"/>
    </source>
</evidence>
<dbReference type="AlphaFoldDB" id="A0A8C4NIG1"/>
<organism evidence="5 6">
    <name type="scientific">Eptatretus burgeri</name>
    <name type="common">Inshore hagfish</name>
    <dbReference type="NCBI Taxonomy" id="7764"/>
    <lineage>
        <taxon>Eukaryota</taxon>
        <taxon>Metazoa</taxon>
        <taxon>Chordata</taxon>
        <taxon>Craniata</taxon>
        <taxon>Vertebrata</taxon>
        <taxon>Cyclostomata</taxon>
        <taxon>Myxini</taxon>
        <taxon>Myxiniformes</taxon>
        <taxon>Myxinidae</taxon>
        <taxon>Eptatretinae</taxon>
        <taxon>Eptatretus</taxon>
    </lineage>
</organism>
<dbReference type="InterPro" id="IPR015683">
    <property type="entry name" value="Ionotropic_Glu_rcpt"/>
</dbReference>
<dbReference type="Gene3D" id="3.40.190.10">
    <property type="entry name" value="Periplasmic binding protein-like II"/>
    <property type="match status" value="2"/>
</dbReference>
<evidence type="ECO:0000313" key="6">
    <source>
        <dbReference type="Proteomes" id="UP000694388"/>
    </source>
</evidence>
<keyword evidence="4" id="KW-0812">Transmembrane</keyword>
<dbReference type="GeneTree" id="ENSGT00940000156964"/>
<reference evidence="5" key="1">
    <citation type="submission" date="2025-08" db="UniProtKB">
        <authorList>
            <consortium name="Ensembl"/>
        </authorList>
    </citation>
    <scope>IDENTIFICATION</scope>
</reference>
<evidence type="ECO:0000256" key="3">
    <source>
        <dbReference type="SAM" id="MobiDB-lite"/>
    </source>
</evidence>
<dbReference type="FunFam" id="3.40.190.10:FF:000009">
    <property type="entry name" value="Putative glutamate receptor ionotropic NMDA 2B"/>
    <property type="match status" value="1"/>
</dbReference>
<dbReference type="Ensembl" id="ENSEBUT00000003272.1">
    <property type="protein sequence ID" value="ENSEBUP00000002909.1"/>
    <property type="gene ID" value="ENSEBUG00000002182.1"/>
</dbReference>
<dbReference type="Proteomes" id="UP000694388">
    <property type="component" value="Unplaced"/>
</dbReference>
<reference evidence="5" key="2">
    <citation type="submission" date="2025-09" db="UniProtKB">
        <authorList>
            <consortium name="Ensembl"/>
        </authorList>
    </citation>
    <scope>IDENTIFICATION</scope>
</reference>
<evidence type="ECO:0000256" key="4">
    <source>
        <dbReference type="SAM" id="Phobius"/>
    </source>
</evidence>
<sequence>MHAYMSQFHHKSVENALSSIKAGKLNAFIYDAAVLNYMAAKDEGCKLVTIGSGKVFATTGYGIALKKGSRWKRRIDLALLQFIGDGDIDDLEMIWLSGLCHNERNEAMSSKLDVDNMAGVFFMLVVAMLLSIVVFVGENFFFRVGRHCCNEDADMPPGLLFIISRSIYSCLHGVPQGPRIEKSEEEERGDHAEIYPLSRIPIHLEASDKHPAMIGHLPSSPSSYHAVYEQAWLNQALTGAPPRPQSYPPSHPAPCRLSSHTSMLTPDGIRYRGNWQRPVAFRDLSPIQQPSGPDGWWQDSTQCISLPRGPVMRTGRAFSPGAFRPYPNVATMATVACPLPRSNSEFVSRRLSAAPRIGGLQTPSSSVTMAPRRSTSADRCGSNASALEAAGVTLRLRSRLGSGSRPEHGTLNALWDGGEHQIVDNSKHSPSAAYNIPYQASPISRKDGGHEPWTLTVPGAQEDDQARFGAVTRRRRVMLAYLGG</sequence>
<keyword evidence="1" id="KW-0479">Metal-binding</keyword>
<keyword evidence="4" id="KW-0472">Membrane</keyword>
<protein>
    <submittedName>
        <fullName evidence="5">Uncharacterized protein</fullName>
    </submittedName>
</protein>
<feature type="transmembrane region" description="Helical" evidence="4">
    <location>
        <begin position="118"/>
        <end position="142"/>
    </location>
</feature>
<feature type="region of interest" description="Disordered" evidence="3">
    <location>
        <begin position="357"/>
        <end position="382"/>
    </location>
</feature>
<evidence type="ECO:0000256" key="1">
    <source>
        <dbReference type="ARBA" id="ARBA00022723"/>
    </source>
</evidence>
<evidence type="ECO:0000256" key="2">
    <source>
        <dbReference type="ARBA" id="ARBA00022833"/>
    </source>
</evidence>
<dbReference type="PANTHER" id="PTHR18966">
    <property type="entry name" value="IONOTROPIC GLUTAMATE RECEPTOR"/>
    <property type="match status" value="1"/>
</dbReference>
<keyword evidence="6" id="KW-1185">Reference proteome</keyword>
<proteinExistence type="predicted"/>
<accession>A0A8C4NIG1</accession>
<name>A0A8C4NIG1_EPTBU</name>
<dbReference type="GO" id="GO:0046872">
    <property type="term" value="F:metal ion binding"/>
    <property type="evidence" value="ECO:0007669"/>
    <property type="project" value="UniProtKB-KW"/>
</dbReference>
<keyword evidence="2" id="KW-0862">Zinc</keyword>
<keyword evidence="4" id="KW-1133">Transmembrane helix</keyword>